<feature type="non-terminal residue" evidence="2">
    <location>
        <position position="80"/>
    </location>
</feature>
<dbReference type="EMBL" id="JAGMUU010000057">
    <property type="protein sequence ID" value="KAH7111152.1"/>
    <property type="molecule type" value="Genomic_DNA"/>
</dbReference>
<dbReference type="PANTHER" id="PTHR33112:SF16">
    <property type="entry name" value="HETEROKARYON INCOMPATIBILITY DOMAIN-CONTAINING PROTEIN"/>
    <property type="match status" value="1"/>
</dbReference>
<reference evidence="2" key="1">
    <citation type="journal article" date="2021" name="Nat. Commun.">
        <title>Genetic determinants of endophytism in the Arabidopsis root mycobiome.</title>
        <authorList>
            <person name="Mesny F."/>
            <person name="Miyauchi S."/>
            <person name="Thiergart T."/>
            <person name="Pickel B."/>
            <person name="Atanasova L."/>
            <person name="Karlsson M."/>
            <person name="Huettel B."/>
            <person name="Barry K.W."/>
            <person name="Haridas S."/>
            <person name="Chen C."/>
            <person name="Bauer D."/>
            <person name="Andreopoulos W."/>
            <person name="Pangilinan J."/>
            <person name="LaButti K."/>
            <person name="Riley R."/>
            <person name="Lipzen A."/>
            <person name="Clum A."/>
            <person name="Drula E."/>
            <person name="Henrissat B."/>
            <person name="Kohler A."/>
            <person name="Grigoriev I.V."/>
            <person name="Martin F.M."/>
            <person name="Hacquard S."/>
        </authorList>
    </citation>
    <scope>NUCLEOTIDE SEQUENCE</scope>
    <source>
        <strain evidence="2">MPI-CAGE-AT-0021</strain>
    </source>
</reference>
<evidence type="ECO:0000313" key="2">
    <source>
        <dbReference type="EMBL" id="KAH7111152.1"/>
    </source>
</evidence>
<dbReference type="InterPro" id="IPR010730">
    <property type="entry name" value="HET"/>
</dbReference>
<sequence length="80" mass="9217">YVALSYCWGSDLSGVVTTLSSNVEPHLQGIAVNSLPQIIQDAVRVYRELGLRYLWVDSLCIIQDDRKDWAQEVDRMRKVY</sequence>
<evidence type="ECO:0000313" key="3">
    <source>
        <dbReference type="Proteomes" id="UP000717696"/>
    </source>
</evidence>
<protein>
    <submittedName>
        <fullName evidence="2">Heterokaryon incompatibility</fullName>
    </submittedName>
</protein>
<evidence type="ECO:0000259" key="1">
    <source>
        <dbReference type="Pfam" id="PF06985"/>
    </source>
</evidence>
<gene>
    <name evidence="2" type="ORF">B0J13DRAFT_660136</name>
</gene>
<feature type="non-terminal residue" evidence="2">
    <location>
        <position position="1"/>
    </location>
</feature>
<dbReference type="PANTHER" id="PTHR33112">
    <property type="entry name" value="DOMAIN PROTEIN, PUTATIVE-RELATED"/>
    <property type="match status" value="1"/>
</dbReference>
<dbReference type="Proteomes" id="UP000717696">
    <property type="component" value="Unassembled WGS sequence"/>
</dbReference>
<accession>A0A9P9I8T2</accession>
<dbReference type="AlphaFoldDB" id="A0A9P9I8T2"/>
<keyword evidence="3" id="KW-1185">Reference proteome</keyword>
<organism evidence="2 3">
    <name type="scientific">Dactylonectria estremocensis</name>
    <dbReference type="NCBI Taxonomy" id="1079267"/>
    <lineage>
        <taxon>Eukaryota</taxon>
        <taxon>Fungi</taxon>
        <taxon>Dikarya</taxon>
        <taxon>Ascomycota</taxon>
        <taxon>Pezizomycotina</taxon>
        <taxon>Sordariomycetes</taxon>
        <taxon>Hypocreomycetidae</taxon>
        <taxon>Hypocreales</taxon>
        <taxon>Nectriaceae</taxon>
        <taxon>Dactylonectria</taxon>
    </lineage>
</organism>
<dbReference type="OrthoDB" id="5362512at2759"/>
<name>A0A9P9I8T2_9HYPO</name>
<feature type="domain" description="Heterokaryon incompatibility" evidence="1">
    <location>
        <begin position="1"/>
        <end position="80"/>
    </location>
</feature>
<comment type="caution">
    <text evidence="2">The sequence shown here is derived from an EMBL/GenBank/DDBJ whole genome shotgun (WGS) entry which is preliminary data.</text>
</comment>
<dbReference type="Pfam" id="PF06985">
    <property type="entry name" value="HET"/>
    <property type="match status" value="1"/>
</dbReference>
<proteinExistence type="predicted"/>